<name>A0A1H0ZX31_9LACT</name>
<dbReference type="AlphaFoldDB" id="A0A1H0ZX31"/>
<gene>
    <name evidence="2" type="ORF">SAMN04487752_1762</name>
</gene>
<keyword evidence="3" id="KW-1185">Reference proteome</keyword>
<keyword evidence="1" id="KW-1133">Transmembrane helix</keyword>
<accession>A0A1H0ZX31</accession>
<protein>
    <submittedName>
        <fullName evidence="2">Uncharacterized protein</fullName>
    </submittedName>
</protein>
<sequence>MIFFLGKLIFITILVTLVVCLARWLFKAENKNEDDDFNF</sequence>
<evidence type="ECO:0000313" key="2">
    <source>
        <dbReference type="EMBL" id="SDQ31791.1"/>
    </source>
</evidence>
<evidence type="ECO:0000256" key="1">
    <source>
        <dbReference type="SAM" id="Phobius"/>
    </source>
</evidence>
<reference evidence="3" key="1">
    <citation type="submission" date="2016-10" db="EMBL/GenBank/DDBJ databases">
        <authorList>
            <person name="Varghese N."/>
            <person name="Submissions S."/>
        </authorList>
    </citation>
    <scope>NUCLEOTIDE SEQUENCE [LARGE SCALE GENOMIC DNA]</scope>
    <source>
        <strain evidence="3">MPL-11</strain>
    </source>
</reference>
<keyword evidence="1" id="KW-0812">Transmembrane</keyword>
<feature type="transmembrane region" description="Helical" evidence="1">
    <location>
        <begin position="6"/>
        <end position="26"/>
    </location>
</feature>
<organism evidence="2 3">
    <name type="scientific">Carnobacterium viridans</name>
    <dbReference type="NCBI Taxonomy" id="174587"/>
    <lineage>
        <taxon>Bacteria</taxon>
        <taxon>Bacillati</taxon>
        <taxon>Bacillota</taxon>
        <taxon>Bacilli</taxon>
        <taxon>Lactobacillales</taxon>
        <taxon>Carnobacteriaceae</taxon>
        <taxon>Carnobacterium</taxon>
    </lineage>
</organism>
<dbReference type="Proteomes" id="UP000199481">
    <property type="component" value="Unassembled WGS sequence"/>
</dbReference>
<evidence type="ECO:0000313" key="3">
    <source>
        <dbReference type="Proteomes" id="UP000199481"/>
    </source>
</evidence>
<keyword evidence="1" id="KW-0472">Membrane</keyword>
<dbReference type="EMBL" id="FNJW01000008">
    <property type="protein sequence ID" value="SDQ31791.1"/>
    <property type="molecule type" value="Genomic_DNA"/>
</dbReference>
<proteinExistence type="predicted"/>